<dbReference type="PROSITE" id="PS50937">
    <property type="entry name" value="HTH_MERR_2"/>
    <property type="match status" value="1"/>
</dbReference>
<keyword evidence="3" id="KW-0804">Transcription</keyword>
<dbReference type="PANTHER" id="PTHR30204">
    <property type="entry name" value="REDOX-CYCLING DRUG-SENSING TRANSCRIPTIONAL ACTIVATOR SOXR"/>
    <property type="match status" value="1"/>
</dbReference>
<dbReference type="SMART" id="SM00422">
    <property type="entry name" value="HTH_MERR"/>
    <property type="match status" value="1"/>
</dbReference>
<evidence type="ECO:0000313" key="7">
    <source>
        <dbReference type="Proteomes" id="UP000197424"/>
    </source>
</evidence>
<dbReference type="InterPro" id="IPR047057">
    <property type="entry name" value="MerR_fam"/>
</dbReference>
<evidence type="ECO:0000256" key="2">
    <source>
        <dbReference type="ARBA" id="ARBA00023125"/>
    </source>
</evidence>
<reference evidence="7" key="2">
    <citation type="submission" date="2017-06" db="EMBL/GenBank/DDBJ databases">
        <title>Whole genome sequence of Laribacter hongkongensis LHGZ1.</title>
        <authorList>
            <person name="Chen D."/>
            <person name="Wu H."/>
            <person name="Chen J."/>
        </authorList>
    </citation>
    <scope>NUCLEOTIDE SEQUENCE [LARGE SCALE GENOMIC DNA]</scope>
    <source>
        <strain evidence="7">LHGZ1</strain>
    </source>
</reference>
<dbReference type="OrthoDB" id="5297305at2"/>
<dbReference type="Pfam" id="PF13411">
    <property type="entry name" value="MerR_1"/>
    <property type="match status" value="1"/>
</dbReference>
<dbReference type="PANTHER" id="PTHR30204:SF94">
    <property type="entry name" value="HEAVY METAL-DEPENDENT TRANSCRIPTIONAL REGULATOR HI_0293-RELATED"/>
    <property type="match status" value="1"/>
</dbReference>
<dbReference type="GO" id="GO:0003677">
    <property type="term" value="F:DNA binding"/>
    <property type="evidence" value="ECO:0007669"/>
    <property type="project" value="UniProtKB-KW"/>
</dbReference>
<gene>
    <name evidence="6" type="ORF">LH440_05695</name>
    <name evidence="5" type="ORF">LHGZ1_1041</name>
</gene>
<accession>A0A248LGW6</accession>
<dbReference type="EMBL" id="CP022115">
    <property type="protein sequence ID" value="ASJ23872.1"/>
    <property type="molecule type" value="Genomic_DNA"/>
</dbReference>
<dbReference type="InterPro" id="IPR009061">
    <property type="entry name" value="DNA-bd_dom_put_sf"/>
</dbReference>
<dbReference type="AlphaFoldDB" id="A0A248LGW6"/>
<keyword evidence="1" id="KW-0805">Transcription regulation</keyword>
<evidence type="ECO:0000313" key="5">
    <source>
        <dbReference type="EMBL" id="ASJ23872.1"/>
    </source>
</evidence>
<dbReference type="Gene3D" id="1.10.1660.10">
    <property type="match status" value="1"/>
</dbReference>
<keyword evidence="2" id="KW-0238">DNA-binding</keyword>
<evidence type="ECO:0000313" key="6">
    <source>
        <dbReference type="EMBL" id="MCG9025400.1"/>
    </source>
</evidence>
<name>A0A248LGW6_9NEIS</name>
<evidence type="ECO:0000256" key="1">
    <source>
        <dbReference type="ARBA" id="ARBA00023015"/>
    </source>
</evidence>
<dbReference type="InterPro" id="IPR000551">
    <property type="entry name" value="MerR-type_HTH_dom"/>
</dbReference>
<feature type="domain" description="HTH merR-type" evidence="4">
    <location>
        <begin position="1"/>
        <end position="69"/>
    </location>
</feature>
<reference evidence="5" key="1">
    <citation type="journal article" date="2017" name="J. Antimicrob. Chemother.">
        <title>Emergence and genomic analysis of MDR Laribacter hongkongensis strain HLGZ1 from Guangzhou, China.</title>
        <authorList>
            <person name="Wu H.K."/>
            <person name="Chen J.H."/>
            <person name="Yang L."/>
            <person name="Li A.R."/>
            <person name="Su D.H."/>
            <person name="Lin Y.P."/>
            <person name="Chen D.Q."/>
        </authorList>
    </citation>
    <scope>NUCLEOTIDE SEQUENCE</scope>
    <source>
        <strain evidence="5">HLGZ1</strain>
    </source>
</reference>
<protein>
    <submittedName>
        <fullName evidence="5">MerR family transcriptional regulator</fullName>
    </submittedName>
</protein>
<dbReference type="EMBL" id="JAJAXM010000007">
    <property type="protein sequence ID" value="MCG9025400.1"/>
    <property type="molecule type" value="Genomic_DNA"/>
</dbReference>
<dbReference type="RefSeq" id="WP_088860372.1">
    <property type="nucleotide sequence ID" value="NZ_CP022115.1"/>
</dbReference>
<evidence type="ECO:0000259" key="4">
    <source>
        <dbReference type="PROSITE" id="PS50937"/>
    </source>
</evidence>
<proteinExistence type="predicted"/>
<dbReference type="SUPFAM" id="SSF46955">
    <property type="entry name" value="Putative DNA-binding domain"/>
    <property type="match status" value="1"/>
</dbReference>
<dbReference type="Proteomes" id="UP001200247">
    <property type="component" value="Unassembled WGS sequence"/>
</dbReference>
<reference evidence="6 8" key="4">
    <citation type="submission" date="2021-10" db="EMBL/GenBank/DDBJ databases">
        <title>Whole-genome sequencing analysis of Laribacter hongkongensis: virulence gene profiles, carbohydrate-active enzyme prediction, and antimicrobial resistance characterization.</title>
        <authorList>
            <person name="Yuan P."/>
            <person name="Zhan Y."/>
            <person name="Chen D."/>
        </authorList>
    </citation>
    <scope>NUCLEOTIDE SEQUENCE [LARGE SCALE GENOMIC DNA]</scope>
    <source>
        <strain evidence="6 8">W67</strain>
    </source>
</reference>
<evidence type="ECO:0000256" key="3">
    <source>
        <dbReference type="ARBA" id="ARBA00023163"/>
    </source>
</evidence>
<dbReference type="Proteomes" id="UP000197424">
    <property type="component" value="Chromosome"/>
</dbReference>
<dbReference type="PRINTS" id="PR00040">
    <property type="entry name" value="HTHMERR"/>
</dbReference>
<organism evidence="5 7">
    <name type="scientific">Laribacter hongkongensis</name>
    <dbReference type="NCBI Taxonomy" id="168471"/>
    <lineage>
        <taxon>Bacteria</taxon>
        <taxon>Pseudomonadati</taxon>
        <taxon>Pseudomonadota</taxon>
        <taxon>Betaproteobacteria</taxon>
        <taxon>Neisseriales</taxon>
        <taxon>Aquaspirillaceae</taxon>
        <taxon>Laribacter</taxon>
    </lineage>
</organism>
<sequence>MKIGELSRLTGVATSAIRFYESRGLLQTASRQANGYRDYPRETVAVLTIISHAQQAGFSLDEIKHLLPADITSWQHDELVGTLQHKLADIEALQMRLTENKERIQALLRLIESRPDDMDCKLNAARIMASMGIPETGQPT</sequence>
<evidence type="ECO:0000313" key="8">
    <source>
        <dbReference type="Proteomes" id="UP001200247"/>
    </source>
</evidence>
<dbReference type="PROSITE" id="PS00552">
    <property type="entry name" value="HTH_MERR_1"/>
    <property type="match status" value="1"/>
</dbReference>
<reference evidence="5" key="3">
    <citation type="submission" date="2017-06" db="EMBL/GenBank/DDBJ databases">
        <authorList>
            <person name="Kim H.J."/>
            <person name="Triplett B.A."/>
        </authorList>
    </citation>
    <scope>NUCLEOTIDE SEQUENCE</scope>
    <source>
        <strain evidence="5">HLGZ1</strain>
    </source>
</reference>
<dbReference type="GO" id="GO:0003700">
    <property type="term" value="F:DNA-binding transcription factor activity"/>
    <property type="evidence" value="ECO:0007669"/>
    <property type="project" value="InterPro"/>
</dbReference>